<feature type="compositionally biased region" description="Low complexity" evidence="6">
    <location>
        <begin position="146"/>
        <end position="168"/>
    </location>
</feature>
<dbReference type="GO" id="GO:0005737">
    <property type="term" value="C:cytoplasm"/>
    <property type="evidence" value="ECO:0007669"/>
    <property type="project" value="TreeGrafter"/>
</dbReference>
<evidence type="ECO:0000256" key="5">
    <source>
        <dbReference type="SAM" id="Coils"/>
    </source>
</evidence>
<evidence type="ECO:0000256" key="2">
    <source>
        <dbReference type="ARBA" id="ARBA00007585"/>
    </source>
</evidence>
<dbReference type="RefSeq" id="XP_051274902.1">
    <property type="nucleotide sequence ID" value="XM_051418942.1"/>
</dbReference>
<name>A0A8P4KSJ0_DICLA</name>
<dbReference type="PANTHER" id="PTHR24200:SF7">
    <property type="entry name" value="MICROTUBULE-ASSOCIATED TUMOR SUPPRESSOR 1"/>
    <property type="match status" value="1"/>
</dbReference>
<dbReference type="AlphaFoldDB" id="A0A8P4KSJ0"/>
<feature type="coiled-coil region" evidence="5">
    <location>
        <begin position="206"/>
        <end position="283"/>
    </location>
</feature>
<comment type="similarity">
    <text evidence="2">Belongs to the MTUS1 family.</text>
</comment>
<keyword evidence="8" id="KW-1185">Reference proteome</keyword>
<sequence length="545" mass="61074">MAGYTGLRSCTWTEFPAHVFNNSSSVPQSSAASNCDLTLLTCLLIGSYRFCIIPLLAAFNGKDRKLWRISGGAAHKPAPFKTVVLKARLIPTPGKNTGPTLATACKSAASTSKGASNSTVSPLRRTASARLVRLTSSGHVDKNKPKPSSRQQPPQQQASQPNQSNGPPDVVPASVTEGGRKDQSIQQLRGLLAASNCRFEAVAIVLQQTLTERDEATRQCRDLSQELVNLRGELVCSVHSSERLEKEKDELRVALEEALQKLQEQHQKDLAELEQRLQAFYQAEWDKVHLTYQEEANKCKTLMQQQMGELKANHEAMKLELEKSHTEQLQCVTQQYEKSLEELSKVHNQELQSLDKTLKDAEAALSEQIEALTAENNALIEKLTAEENRRKELAEKSQKDSHTLYLEQELESLKVVLDIKNKQLHQQEKKMMEIDKLKEKNVKLDESLQKVQQENEDLKARMDRHAALSRQLSTEQAVLQESLQKESKVNKRLSMENEELMWKLHNGDLSSPRKVSPTSTSPSHSFSFQSPRSSGLFSSPPVSPR</sequence>
<reference evidence="7" key="2">
    <citation type="submission" date="2025-09" db="UniProtKB">
        <authorList>
            <consortium name="Ensembl"/>
        </authorList>
    </citation>
    <scope>IDENTIFICATION</scope>
</reference>
<dbReference type="GO" id="GO:0005634">
    <property type="term" value="C:nucleus"/>
    <property type="evidence" value="ECO:0007669"/>
    <property type="project" value="UniProtKB-SubCell"/>
</dbReference>
<dbReference type="Ensembl" id="ENSDLAT00005072045.1">
    <property type="protein sequence ID" value="ENSDLAP00005080888.1"/>
    <property type="gene ID" value="ENSDLAG00005020866.2"/>
</dbReference>
<dbReference type="InterPro" id="IPR051293">
    <property type="entry name" value="MTUS1/CCDC69"/>
</dbReference>
<dbReference type="GeneTree" id="ENSGT00950000183026"/>
<evidence type="ECO:0000313" key="8">
    <source>
        <dbReference type="Proteomes" id="UP000694389"/>
    </source>
</evidence>
<feature type="coiled-coil region" evidence="5">
    <location>
        <begin position="344"/>
        <end position="468"/>
    </location>
</feature>
<evidence type="ECO:0000256" key="4">
    <source>
        <dbReference type="ARBA" id="ARBA00023242"/>
    </source>
</evidence>
<accession>A0A8P4KSJ0</accession>
<evidence type="ECO:0000256" key="3">
    <source>
        <dbReference type="ARBA" id="ARBA00023054"/>
    </source>
</evidence>
<reference evidence="7" key="1">
    <citation type="submission" date="2025-08" db="UniProtKB">
        <authorList>
            <consortium name="Ensembl"/>
        </authorList>
    </citation>
    <scope>IDENTIFICATION</scope>
</reference>
<keyword evidence="4" id="KW-0539">Nucleus</keyword>
<dbReference type="PANTHER" id="PTHR24200">
    <property type="entry name" value="TOUCAN, ISOFORM A"/>
    <property type="match status" value="1"/>
</dbReference>
<gene>
    <name evidence="7" type="primary">mtus1a</name>
</gene>
<feature type="region of interest" description="Disordered" evidence="6">
    <location>
        <begin position="504"/>
        <end position="545"/>
    </location>
</feature>
<organism evidence="7 8">
    <name type="scientific">Dicentrarchus labrax</name>
    <name type="common">European seabass</name>
    <name type="synonym">Morone labrax</name>
    <dbReference type="NCBI Taxonomy" id="13489"/>
    <lineage>
        <taxon>Eukaryota</taxon>
        <taxon>Metazoa</taxon>
        <taxon>Chordata</taxon>
        <taxon>Craniata</taxon>
        <taxon>Vertebrata</taxon>
        <taxon>Euteleostomi</taxon>
        <taxon>Actinopterygii</taxon>
        <taxon>Neopterygii</taxon>
        <taxon>Teleostei</taxon>
        <taxon>Neoteleostei</taxon>
        <taxon>Acanthomorphata</taxon>
        <taxon>Eupercaria</taxon>
        <taxon>Moronidae</taxon>
        <taxon>Dicentrarchus</taxon>
    </lineage>
</organism>
<keyword evidence="3 5" id="KW-0175">Coiled coil</keyword>
<evidence type="ECO:0000256" key="6">
    <source>
        <dbReference type="SAM" id="MobiDB-lite"/>
    </source>
</evidence>
<feature type="compositionally biased region" description="Low complexity" evidence="6">
    <location>
        <begin position="516"/>
        <end position="534"/>
    </location>
</feature>
<protein>
    <submittedName>
        <fullName evidence="7">Microtubule associated scaffold protein 1</fullName>
    </submittedName>
</protein>
<dbReference type="GO" id="GO:0008017">
    <property type="term" value="F:microtubule binding"/>
    <property type="evidence" value="ECO:0007669"/>
    <property type="project" value="TreeGrafter"/>
</dbReference>
<proteinExistence type="inferred from homology"/>
<feature type="region of interest" description="Disordered" evidence="6">
    <location>
        <begin position="136"/>
        <end position="182"/>
    </location>
</feature>
<dbReference type="GeneID" id="127374022"/>
<comment type="subcellular location">
    <subcellularLocation>
        <location evidence="1">Nucleus</location>
    </subcellularLocation>
</comment>
<evidence type="ECO:0000256" key="1">
    <source>
        <dbReference type="ARBA" id="ARBA00004123"/>
    </source>
</evidence>
<evidence type="ECO:0000313" key="7">
    <source>
        <dbReference type="Ensembl" id="ENSDLAP00005080888.1"/>
    </source>
</evidence>
<dbReference type="Proteomes" id="UP000694389">
    <property type="component" value="Unassembled WGS sequence"/>
</dbReference>